<dbReference type="PROSITE" id="PS51257">
    <property type="entry name" value="PROKAR_LIPOPROTEIN"/>
    <property type="match status" value="1"/>
</dbReference>
<comment type="caution">
    <text evidence="4">The sequence shown here is derived from an EMBL/GenBank/DDBJ whole genome shotgun (WGS) entry which is preliminary data.</text>
</comment>
<evidence type="ECO:0000313" key="5">
    <source>
        <dbReference type="Proteomes" id="UP000660265"/>
    </source>
</evidence>
<comment type="similarity">
    <text evidence="1">Belongs to the CapA family.</text>
</comment>
<gene>
    <name evidence="4" type="ORF">GCM10011583_49890</name>
</gene>
<keyword evidence="2" id="KW-0732">Signal</keyword>
<keyword evidence="5" id="KW-1185">Reference proteome</keyword>
<dbReference type="PANTHER" id="PTHR33393:SF13">
    <property type="entry name" value="PGA BIOSYNTHESIS PROTEIN CAPA"/>
    <property type="match status" value="1"/>
</dbReference>
<dbReference type="SMART" id="SM00854">
    <property type="entry name" value="PGA_cap"/>
    <property type="match status" value="1"/>
</dbReference>
<evidence type="ECO:0000313" key="4">
    <source>
        <dbReference type="EMBL" id="GGK11793.1"/>
    </source>
</evidence>
<dbReference type="PANTHER" id="PTHR33393">
    <property type="entry name" value="POLYGLUTAMINE SYNTHESIS ACCESSORY PROTEIN RV0574C-RELATED"/>
    <property type="match status" value="1"/>
</dbReference>
<reference evidence="5" key="1">
    <citation type="journal article" date="2019" name="Int. J. Syst. Evol. Microbiol.">
        <title>The Global Catalogue of Microorganisms (GCM) 10K type strain sequencing project: providing services to taxonomists for standard genome sequencing and annotation.</title>
        <authorList>
            <consortium name="The Broad Institute Genomics Platform"/>
            <consortium name="The Broad Institute Genome Sequencing Center for Infectious Disease"/>
            <person name="Wu L."/>
            <person name="Ma J."/>
        </authorList>
    </citation>
    <scope>NUCLEOTIDE SEQUENCE [LARGE SCALE GENOMIC DNA]</scope>
    <source>
        <strain evidence="5">CGMCC 4.7275</strain>
    </source>
</reference>
<dbReference type="SUPFAM" id="SSF56300">
    <property type="entry name" value="Metallo-dependent phosphatases"/>
    <property type="match status" value="1"/>
</dbReference>
<proteinExistence type="inferred from homology"/>
<dbReference type="EMBL" id="BMMV01000018">
    <property type="protein sequence ID" value="GGK11793.1"/>
    <property type="molecule type" value="Genomic_DNA"/>
</dbReference>
<feature type="chain" id="PRO_5046258341" description="Capsule synthesis protein CapA domain-containing protein" evidence="2">
    <location>
        <begin position="23"/>
        <end position="433"/>
    </location>
</feature>
<dbReference type="RefSeq" id="WP_229701094.1">
    <property type="nucleotide sequence ID" value="NZ_BMMV01000018.1"/>
</dbReference>
<evidence type="ECO:0000259" key="3">
    <source>
        <dbReference type="SMART" id="SM00854"/>
    </source>
</evidence>
<dbReference type="Gene3D" id="3.60.21.10">
    <property type="match status" value="1"/>
</dbReference>
<dbReference type="InterPro" id="IPR029052">
    <property type="entry name" value="Metallo-depent_PP-like"/>
</dbReference>
<feature type="domain" description="Capsule synthesis protein CapA" evidence="3">
    <location>
        <begin position="52"/>
        <end position="312"/>
    </location>
</feature>
<protein>
    <recommendedName>
        <fullName evidence="3">Capsule synthesis protein CapA domain-containing protein</fullName>
    </recommendedName>
</protein>
<dbReference type="InterPro" id="IPR052169">
    <property type="entry name" value="CW_Biosynth-Accessory"/>
</dbReference>
<evidence type="ECO:0000256" key="1">
    <source>
        <dbReference type="ARBA" id="ARBA00005662"/>
    </source>
</evidence>
<evidence type="ECO:0000256" key="2">
    <source>
        <dbReference type="SAM" id="SignalP"/>
    </source>
</evidence>
<feature type="signal peptide" evidence="2">
    <location>
        <begin position="1"/>
        <end position="22"/>
    </location>
</feature>
<name>A0ABQ2EKE0_9ACTN</name>
<sequence>MTPQRNTSFLRGRLPRSTVALAFALLATTAAGCSVVGGESEAAGPKGDPAFTVAAAGDILIHPALTQQAYRDAGVTEVPEPVGEKVGADVPDPDFHKIMAGVKPVISKADLAICHFEPVVAGPKGPFRGFPDFLVPPQITTAIKDTGYDTCSTASNHTLDDGPGGVKRTLDALDAAGVKHTGSARSAAEAAKPLIVDVKGVRVAQLSYAFGFNGREVPADKPWLTNKNSLDAISAAEKAARKAGAEVVILSIHWGREHHPDPHSTQLKLGRRIAKETGVDLIIGHHAHVVQPMEKVDGTWIAYGLGNQLARHDVPSGLTEEGAIGWFEFHKKSGGGWDVEARYAPTFVTIPPEEEGEADAGADGAVVEQSPGPAKGAAKDHRLLDIAGALRADKDLSAEERAQYRLAFERTRGTMLNRGAAKDGLRPLNELPD</sequence>
<dbReference type="InterPro" id="IPR019079">
    <property type="entry name" value="Capsule_synth_CapA"/>
</dbReference>
<accession>A0ABQ2EKE0</accession>
<dbReference type="CDD" id="cd07381">
    <property type="entry name" value="MPP_CapA"/>
    <property type="match status" value="1"/>
</dbReference>
<organism evidence="4 5">
    <name type="scientific">Streptomyces camponoticapitis</name>
    <dbReference type="NCBI Taxonomy" id="1616125"/>
    <lineage>
        <taxon>Bacteria</taxon>
        <taxon>Bacillati</taxon>
        <taxon>Actinomycetota</taxon>
        <taxon>Actinomycetes</taxon>
        <taxon>Kitasatosporales</taxon>
        <taxon>Streptomycetaceae</taxon>
        <taxon>Streptomyces</taxon>
    </lineage>
</organism>
<dbReference type="Proteomes" id="UP000660265">
    <property type="component" value="Unassembled WGS sequence"/>
</dbReference>
<dbReference type="Pfam" id="PF09587">
    <property type="entry name" value="PGA_cap"/>
    <property type="match status" value="1"/>
</dbReference>